<keyword evidence="2" id="KW-0560">Oxidoreductase</keyword>
<dbReference type="Gene3D" id="1.10.630.10">
    <property type="entry name" value="Cytochrome P450"/>
    <property type="match status" value="1"/>
</dbReference>
<dbReference type="GO" id="GO:0020037">
    <property type="term" value="F:heme binding"/>
    <property type="evidence" value="ECO:0007669"/>
    <property type="project" value="InterPro"/>
</dbReference>
<evidence type="ECO:0000256" key="2">
    <source>
        <dbReference type="RuleBase" id="RU000461"/>
    </source>
</evidence>
<keyword evidence="2" id="KW-0503">Monooxygenase</keyword>
<evidence type="ECO:0000313" key="4">
    <source>
        <dbReference type="Proteomes" id="UP000182063"/>
    </source>
</evidence>
<dbReference type="PROSITE" id="PS00086">
    <property type="entry name" value="CYTOCHROME_P450"/>
    <property type="match status" value="1"/>
</dbReference>
<dbReference type="KEGG" id="sphj:BSL82_02220"/>
<keyword evidence="2" id="KW-0479">Metal-binding</keyword>
<organism evidence="3 4">
    <name type="scientific">Tardibacter chloracetimidivorans</name>
    <dbReference type="NCBI Taxonomy" id="1921510"/>
    <lineage>
        <taxon>Bacteria</taxon>
        <taxon>Pseudomonadati</taxon>
        <taxon>Pseudomonadota</taxon>
        <taxon>Alphaproteobacteria</taxon>
        <taxon>Sphingomonadales</taxon>
        <taxon>Sphingomonadaceae</taxon>
        <taxon>Tardibacter</taxon>
    </lineage>
</organism>
<sequence>MTAGQTHKVVTDSGAPSLDIDLFSEASLRNPFDDYRRLRDTGPVVWLSKIGIYAIGRFADAQKALRASDELISGEGVGFNDVFNAPKGMNVIQSDGDIHNRMRNTVMKPLTPAALREVRPRLKAMIVDQLQRFSKDVSFDAMKDIAPVLPVGAISHLVGIPDEGRERMLEWAAAAFNAIGPTPDADDAALLREAFAFISSMDENKVAEGSWSAGLFAAADKGKISRQEAVAAMSAYVVPSLDTTILASGHLLYNLATHGDQWDMVRENPDLIPSAVLENMRHSAPARWFSRVAAKEYAVDGMSIPKGARVMILYGCANRDERRFENPDRFDVTRDARDHLGWGTGPHMCAGMHLARMEMEVLLEALVEADVRLEAGEPVLAANAGLYGFAELPLRLIRNG</sequence>
<dbReference type="InterPro" id="IPR001128">
    <property type="entry name" value="Cyt_P450"/>
</dbReference>
<comment type="similarity">
    <text evidence="1 2">Belongs to the cytochrome P450 family.</text>
</comment>
<keyword evidence="2" id="KW-0408">Iron</keyword>
<evidence type="ECO:0000256" key="1">
    <source>
        <dbReference type="ARBA" id="ARBA00010617"/>
    </source>
</evidence>
<dbReference type="InterPro" id="IPR017972">
    <property type="entry name" value="Cyt_P450_CS"/>
</dbReference>
<dbReference type="PANTHER" id="PTHR46696">
    <property type="entry name" value="P450, PUTATIVE (EUROFUNG)-RELATED"/>
    <property type="match status" value="1"/>
</dbReference>
<dbReference type="Pfam" id="PF00067">
    <property type="entry name" value="p450"/>
    <property type="match status" value="1"/>
</dbReference>
<gene>
    <name evidence="3" type="ORF">BSL82_02220</name>
</gene>
<name>A0A1L3ZRL1_9SPHN</name>
<evidence type="ECO:0008006" key="5">
    <source>
        <dbReference type="Google" id="ProtNLM"/>
    </source>
</evidence>
<dbReference type="STRING" id="1921510.BSL82_02220"/>
<accession>A0A1L3ZRL1</accession>
<proteinExistence type="inferred from homology"/>
<dbReference type="OrthoDB" id="5522954at2"/>
<dbReference type="GO" id="GO:0004497">
    <property type="term" value="F:monooxygenase activity"/>
    <property type="evidence" value="ECO:0007669"/>
    <property type="project" value="UniProtKB-KW"/>
</dbReference>
<dbReference type="SUPFAM" id="SSF48264">
    <property type="entry name" value="Cytochrome P450"/>
    <property type="match status" value="1"/>
</dbReference>
<dbReference type="EMBL" id="CP018221">
    <property type="protein sequence ID" value="API58263.1"/>
    <property type="molecule type" value="Genomic_DNA"/>
</dbReference>
<dbReference type="AlphaFoldDB" id="A0A1L3ZRL1"/>
<dbReference type="InterPro" id="IPR036396">
    <property type="entry name" value="Cyt_P450_sf"/>
</dbReference>
<keyword evidence="4" id="KW-1185">Reference proteome</keyword>
<keyword evidence="2" id="KW-0349">Heme</keyword>
<protein>
    <recommendedName>
        <fullName evidence="5">Cytochrome</fullName>
    </recommendedName>
</protein>
<evidence type="ECO:0000313" key="3">
    <source>
        <dbReference type="EMBL" id="API58263.1"/>
    </source>
</evidence>
<reference evidence="4" key="1">
    <citation type="submission" date="2016-11" db="EMBL/GenBank/DDBJ databases">
        <title>Complete Genome Sequence of alachlor-degrading Sphingomonas sp. strain JJ-A5.</title>
        <authorList>
            <person name="Lee H."/>
            <person name="Ka J.-O."/>
        </authorList>
    </citation>
    <scope>NUCLEOTIDE SEQUENCE [LARGE SCALE GENOMIC DNA]</scope>
    <source>
        <strain evidence="4">JJ-A5</strain>
    </source>
</reference>
<dbReference type="GO" id="GO:0016705">
    <property type="term" value="F:oxidoreductase activity, acting on paired donors, with incorporation or reduction of molecular oxygen"/>
    <property type="evidence" value="ECO:0007669"/>
    <property type="project" value="InterPro"/>
</dbReference>
<dbReference type="PANTHER" id="PTHR46696:SF1">
    <property type="entry name" value="CYTOCHROME P450 YJIB-RELATED"/>
    <property type="match status" value="1"/>
</dbReference>
<dbReference type="Proteomes" id="UP000182063">
    <property type="component" value="Chromosome"/>
</dbReference>
<dbReference type="GO" id="GO:0005506">
    <property type="term" value="F:iron ion binding"/>
    <property type="evidence" value="ECO:0007669"/>
    <property type="project" value="InterPro"/>
</dbReference>